<feature type="compositionally biased region" description="Pro residues" evidence="1">
    <location>
        <begin position="726"/>
        <end position="749"/>
    </location>
</feature>
<evidence type="ECO:0000313" key="4">
    <source>
        <dbReference type="Proteomes" id="UP000562492"/>
    </source>
</evidence>
<dbReference type="RefSeq" id="WP_184710073.1">
    <property type="nucleotide sequence ID" value="NZ_JACHKZ010000022.1"/>
</dbReference>
<evidence type="ECO:0000313" key="3">
    <source>
        <dbReference type="EMBL" id="MBB6579028.1"/>
    </source>
</evidence>
<accession>A0ABR6RJ25</accession>
<protein>
    <recommendedName>
        <fullName evidence="5">IPTL-CTERM sorting domain-containing protein</fullName>
    </recommendedName>
</protein>
<feature type="region of interest" description="Disordered" evidence="1">
    <location>
        <begin position="723"/>
        <end position="749"/>
    </location>
</feature>
<feature type="signal peptide" evidence="2">
    <location>
        <begin position="1"/>
        <end position="37"/>
    </location>
</feature>
<evidence type="ECO:0008006" key="5">
    <source>
        <dbReference type="Google" id="ProtNLM"/>
    </source>
</evidence>
<gene>
    <name evidence="3" type="ORF">HNP33_003138</name>
</gene>
<dbReference type="Proteomes" id="UP000562492">
    <property type="component" value="Unassembled WGS sequence"/>
</dbReference>
<dbReference type="EMBL" id="JACHKZ010000022">
    <property type="protein sequence ID" value="MBB6579028.1"/>
    <property type="molecule type" value="Genomic_DNA"/>
</dbReference>
<evidence type="ECO:0000256" key="2">
    <source>
        <dbReference type="SAM" id="SignalP"/>
    </source>
</evidence>
<sequence>MTASLAYRCGTLATLRSQWAALGLLASASVFAPAAHAANVDLVTNIEPVTSNIPAQTFVPYRLNVSFSNINGTATNARASIELPANVTSVMLTAASGNAASCPAASAFSPVPTDNTAGGETMSATLPLMQNRQQCNYVLSVTPTKADSAYLMRSSMAAGSGDTETTPSTNTSENPFAVTQSEIKLAVDKKITAGASQDPNDATHWIGNAYNAPVEFTVTYTNKSATPVSLGAIASKWSDWEGSWSPQIVPSGSDGGLTSCASSVDGAGSAICNALSFSGASSQAGTNVNTFLNTDSTGFGKEVMQAGESITIKYWRSFKAPLCGSPALANTATWAVTAEDVHLQWDGSGSDSSTVSFSFPIALSTQGRDCTAVNLHENAEKKLLSVQDKAGVAKTSKVIDQDGDVAIYELTVDLSQDTAPPGSNRDGIDFNVYDTVLLAKGHMPMAAPVNALQLQMEWISCEDSNGNCIPANNPIQPYRAYFTPSFSQNVHVKWGSKAVMQIALRFKIDSNLQCMHHNDALQNQAAFSVVSVSTDGYTFGPSYIQSPSSANLADTQIEVLPNAPYCVNLTSNKRVTPMEVPDLATPVVFDLQFANNTAPDGPKSIRQAIAKDTLGPDFKATAASCSVSAGNATVPTGSLLGSIAVANNELQIPISNMERGAIVNCTITGNLLRSGSFKNVASVALQGSPAKALLNDGVTEVTAKDLTPEDNIATVNYMTADAVNPPVEPPTPPVPPTPPAPPTPPTTPAPVPANALWSVAGLAVAIAALARRRQKIR</sequence>
<feature type="chain" id="PRO_5045799360" description="IPTL-CTERM sorting domain-containing protein" evidence="2">
    <location>
        <begin position="38"/>
        <end position="777"/>
    </location>
</feature>
<keyword evidence="4" id="KW-1185">Reference proteome</keyword>
<reference evidence="3 4" key="1">
    <citation type="submission" date="2020-08" db="EMBL/GenBank/DDBJ databases">
        <title>Functional genomics of gut bacteria from endangered species of beetles.</title>
        <authorList>
            <person name="Carlos-Shanley C."/>
        </authorList>
    </citation>
    <scope>NUCLEOTIDE SEQUENCE [LARGE SCALE GENOMIC DNA]</scope>
    <source>
        <strain evidence="3 4">S00124</strain>
    </source>
</reference>
<comment type="caution">
    <text evidence="3">The sequence shown here is derived from an EMBL/GenBank/DDBJ whole genome shotgun (WGS) entry which is preliminary data.</text>
</comment>
<keyword evidence="2" id="KW-0732">Signal</keyword>
<name>A0ABR6RJ25_9BURK</name>
<organism evidence="3 4">
    <name type="scientific">Comamonas odontotermitis</name>
    <dbReference type="NCBI Taxonomy" id="379895"/>
    <lineage>
        <taxon>Bacteria</taxon>
        <taxon>Pseudomonadati</taxon>
        <taxon>Pseudomonadota</taxon>
        <taxon>Betaproteobacteria</taxon>
        <taxon>Burkholderiales</taxon>
        <taxon>Comamonadaceae</taxon>
        <taxon>Comamonas</taxon>
    </lineage>
</organism>
<evidence type="ECO:0000256" key="1">
    <source>
        <dbReference type="SAM" id="MobiDB-lite"/>
    </source>
</evidence>
<proteinExistence type="predicted"/>